<dbReference type="eggNOG" id="COG5454">
    <property type="taxonomic scope" value="Bacteria"/>
</dbReference>
<keyword evidence="1" id="KW-1133">Transmembrane helix</keyword>
<proteinExistence type="predicted"/>
<dbReference type="InterPro" id="IPR009935">
    <property type="entry name" value="DUF1467"/>
</dbReference>
<dbReference type="HOGENOM" id="CLU_160698_2_0_5"/>
<dbReference type="EMBL" id="CP000830">
    <property type="protein sequence ID" value="ABV94362.1"/>
    <property type="molecule type" value="Genomic_DNA"/>
</dbReference>
<evidence type="ECO:0000313" key="3">
    <source>
        <dbReference type="Proteomes" id="UP000006833"/>
    </source>
</evidence>
<dbReference type="STRING" id="398580.Dshi_2629"/>
<keyword evidence="3" id="KW-1185">Reference proteome</keyword>
<dbReference type="AlphaFoldDB" id="A8LI28"/>
<gene>
    <name evidence="2" type="ordered locus">Dshi_2629</name>
</gene>
<dbReference type="OrthoDB" id="9804637at2"/>
<dbReference type="KEGG" id="dsh:Dshi_2629"/>
<dbReference type="RefSeq" id="WP_012179290.1">
    <property type="nucleotide sequence ID" value="NC_009952.1"/>
</dbReference>
<sequence length="95" mass="10578">MQITSALVLLAVLWFMTLFIVLPIRMRTQGDEGRVTMGTPAGAPARIDMRRKVKITSIVAFVLWVPLCALILSGWITVDDFDLFNRFGGGLPKLE</sequence>
<keyword evidence="1" id="KW-0472">Membrane</keyword>
<name>A8LI28_DINSH</name>
<dbReference type="Pfam" id="PF07330">
    <property type="entry name" value="DUF1467"/>
    <property type="match status" value="1"/>
</dbReference>
<feature type="transmembrane region" description="Helical" evidence="1">
    <location>
        <begin position="55"/>
        <end position="76"/>
    </location>
</feature>
<reference evidence="3" key="1">
    <citation type="journal article" date="2010" name="ISME J.">
        <title>The complete genome sequence of the algal symbiont Dinoroseobacter shibae: a hitchhiker's guide to life in the sea.</title>
        <authorList>
            <person name="Wagner-Dobler I."/>
            <person name="Ballhausen B."/>
            <person name="Berger M."/>
            <person name="Brinkhoff T."/>
            <person name="Buchholz I."/>
            <person name="Bunk B."/>
            <person name="Cypionka H."/>
            <person name="Daniel R."/>
            <person name="Drepper T."/>
            <person name="Gerdts G."/>
            <person name="Hahnke S."/>
            <person name="Han C."/>
            <person name="Jahn D."/>
            <person name="Kalhoefer D."/>
            <person name="Kiss H."/>
            <person name="Klenk H.P."/>
            <person name="Kyrpides N."/>
            <person name="Liebl W."/>
            <person name="Liesegang H."/>
            <person name="Meincke L."/>
            <person name="Pati A."/>
            <person name="Petersen J."/>
            <person name="Piekarski T."/>
            <person name="Pommerenke C."/>
            <person name="Pradella S."/>
            <person name="Pukall R."/>
            <person name="Rabus R."/>
            <person name="Stackebrandt E."/>
            <person name="Thole S."/>
            <person name="Thompson L."/>
            <person name="Tielen P."/>
            <person name="Tomasch J."/>
            <person name="von Jan M."/>
            <person name="Wanphrut N."/>
            <person name="Wichels A."/>
            <person name="Zech H."/>
            <person name="Simon M."/>
        </authorList>
    </citation>
    <scope>NUCLEOTIDE SEQUENCE [LARGE SCALE GENOMIC DNA]</scope>
    <source>
        <strain evidence="3">DSM 16493 / NCIMB 14021 / DFL 12</strain>
    </source>
</reference>
<evidence type="ECO:0000313" key="2">
    <source>
        <dbReference type="EMBL" id="ABV94362.1"/>
    </source>
</evidence>
<accession>A8LI28</accession>
<keyword evidence="1" id="KW-0812">Transmembrane</keyword>
<organism evidence="2 3">
    <name type="scientific">Dinoroseobacter shibae (strain DSM 16493 / NCIMB 14021 / DFL 12)</name>
    <dbReference type="NCBI Taxonomy" id="398580"/>
    <lineage>
        <taxon>Bacteria</taxon>
        <taxon>Pseudomonadati</taxon>
        <taxon>Pseudomonadota</taxon>
        <taxon>Alphaproteobacteria</taxon>
        <taxon>Rhodobacterales</taxon>
        <taxon>Roseobacteraceae</taxon>
        <taxon>Dinoroseobacter</taxon>
    </lineage>
</organism>
<dbReference type="Proteomes" id="UP000006833">
    <property type="component" value="Chromosome"/>
</dbReference>
<feature type="transmembrane region" description="Helical" evidence="1">
    <location>
        <begin position="6"/>
        <end position="24"/>
    </location>
</feature>
<evidence type="ECO:0000256" key="1">
    <source>
        <dbReference type="SAM" id="Phobius"/>
    </source>
</evidence>
<protein>
    <submittedName>
        <fullName evidence="2">Uncharacterized protein</fullName>
    </submittedName>
</protein>